<evidence type="ECO:0000313" key="2">
    <source>
        <dbReference type="EMBL" id="KAF6810780.1"/>
    </source>
</evidence>
<feature type="compositionally biased region" description="Polar residues" evidence="1">
    <location>
        <begin position="71"/>
        <end position="97"/>
    </location>
</feature>
<evidence type="ECO:0000313" key="3">
    <source>
        <dbReference type="Proteomes" id="UP000652219"/>
    </source>
</evidence>
<dbReference type="Proteomes" id="UP000652219">
    <property type="component" value="Unassembled WGS sequence"/>
</dbReference>
<gene>
    <name evidence="2" type="ORF">CSOJ01_06112</name>
</gene>
<dbReference type="AlphaFoldDB" id="A0A8H6JDX7"/>
<name>A0A8H6JDX7_9PEZI</name>
<keyword evidence="3" id="KW-1185">Reference proteome</keyword>
<organism evidence="2 3">
    <name type="scientific">Colletotrichum sojae</name>
    <dbReference type="NCBI Taxonomy" id="2175907"/>
    <lineage>
        <taxon>Eukaryota</taxon>
        <taxon>Fungi</taxon>
        <taxon>Dikarya</taxon>
        <taxon>Ascomycota</taxon>
        <taxon>Pezizomycotina</taxon>
        <taxon>Sordariomycetes</taxon>
        <taxon>Hypocreomycetidae</taxon>
        <taxon>Glomerellales</taxon>
        <taxon>Glomerellaceae</taxon>
        <taxon>Colletotrichum</taxon>
        <taxon>Colletotrichum orchidearum species complex</taxon>
    </lineage>
</organism>
<sequence length="115" mass="12437">MGRGAAALFRLDLFFRTSPLRNLGESSLFSAGYEAHNETLPCAGISLLTMVSCNPAMMPYFAYLQARGPQQPASSTRAPETPHLSQNPLRSVSQSTKKAGVIASVNPPEMWCMFG</sequence>
<evidence type="ECO:0000256" key="1">
    <source>
        <dbReference type="SAM" id="MobiDB-lite"/>
    </source>
</evidence>
<dbReference type="EMBL" id="WIGN01000082">
    <property type="protein sequence ID" value="KAF6810780.1"/>
    <property type="molecule type" value="Genomic_DNA"/>
</dbReference>
<proteinExistence type="predicted"/>
<accession>A0A8H6JDX7</accession>
<reference evidence="2 3" key="1">
    <citation type="journal article" date="2020" name="Phytopathology">
        <title>Genome Sequence Resources of Colletotrichum truncatum, C. plurivorum, C. musicola, and C. sojae: Four Species Pathogenic to Soybean (Glycine max).</title>
        <authorList>
            <person name="Rogerio F."/>
            <person name="Boufleur T.R."/>
            <person name="Ciampi-Guillardi M."/>
            <person name="Sukno S.A."/>
            <person name="Thon M.R."/>
            <person name="Massola Junior N.S."/>
            <person name="Baroncelli R."/>
        </authorList>
    </citation>
    <scope>NUCLEOTIDE SEQUENCE [LARGE SCALE GENOMIC DNA]</scope>
    <source>
        <strain evidence="2 3">LFN0009</strain>
    </source>
</reference>
<protein>
    <submittedName>
        <fullName evidence="2">Uncharacterized protein</fullName>
    </submittedName>
</protein>
<feature type="region of interest" description="Disordered" evidence="1">
    <location>
        <begin position="70"/>
        <end position="98"/>
    </location>
</feature>
<comment type="caution">
    <text evidence="2">The sequence shown here is derived from an EMBL/GenBank/DDBJ whole genome shotgun (WGS) entry which is preliminary data.</text>
</comment>